<comment type="function">
    <text evidence="8">Part of the ABC transporter complex PotABCD involved in spermidine/putrescine import. Responsible for energy coupling to the transport system.</text>
</comment>
<dbReference type="GO" id="GO:0043190">
    <property type="term" value="C:ATP-binding cassette (ABC) transporter complex"/>
    <property type="evidence" value="ECO:0007669"/>
    <property type="project" value="InterPro"/>
</dbReference>
<dbReference type="InterPro" id="IPR005893">
    <property type="entry name" value="PotA-like"/>
</dbReference>
<dbReference type="Proteomes" id="UP000636949">
    <property type="component" value="Unassembled WGS sequence"/>
</dbReference>
<dbReference type="SMART" id="SM00382">
    <property type="entry name" value="AAA"/>
    <property type="match status" value="1"/>
</dbReference>
<comment type="similarity">
    <text evidence="8">Belongs to the ABC transporter superfamily. Spermidine/putrescine importer (TC 3.A.1.11.1) family.</text>
</comment>
<dbReference type="PANTHER" id="PTHR42781:SF5">
    <property type="entry name" value="PUTRESCINE TRANSPORT ATP-BINDING PROTEIN POTG"/>
    <property type="match status" value="1"/>
</dbReference>
<accession>A0A8J3E8X9</accession>
<name>A0A8J3E8X9_9GAMM</name>
<reference evidence="10" key="1">
    <citation type="journal article" date="2014" name="Int. J. Syst. Evol. Microbiol.">
        <title>Complete genome sequence of Corynebacterium casei LMG S-19264T (=DSM 44701T), isolated from a smear-ripened cheese.</title>
        <authorList>
            <consortium name="US DOE Joint Genome Institute (JGI-PGF)"/>
            <person name="Walter F."/>
            <person name="Albersmeier A."/>
            <person name="Kalinowski J."/>
            <person name="Ruckert C."/>
        </authorList>
    </citation>
    <scope>NUCLEOTIDE SEQUENCE</scope>
    <source>
        <strain evidence="10">CGMCC 1.15758</strain>
    </source>
</reference>
<comment type="caution">
    <text evidence="10">The sequence shown here is derived from an EMBL/GenBank/DDBJ whole genome shotgun (WGS) entry which is preliminary data.</text>
</comment>
<dbReference type="InterPro" id="IPR013611">
    <property type="entry name" value="Transp-assoc_OB_typ2"/>
</dbReference>
<comment type="subunit">
    <text evidence="8">The complex is composed of two ATP-binding proteins (PotA), two transmembrane proteins (PotB and PotC) and a solute-binding protein (PotD).</text>
</comment>
<protein>
    <recommendedName>
        <fullName evidence="8">Spermidine/putrescine import ATP-binding protein PotA</fullName>
        <ecNumber evidence="8">7.6.2.11</ecNumber>
    </recommendedName>
</protein>
<evidence type="ECO:0000256" key="8">
    <source>
        <dbReference type="RuleBase" id="RU364083"/>
    </source>
</evidence>
<dbReference type="InterPro" id="IPR027417">
    <property type="entry name" value="P-loop_NTPase"/>
</dbReference>
<keyword evidence="7 8" id="KW-0472">Membrane</keyword>
<dbReference type="EMBL" id="BMJS01000011">
    <property type="protein sequence ID" value="GGF97026.1"/>
    <property type="molecule type" value="Genomic_DNA"/>
</dbReference>
<feature type="domain" description="ABC transporter" evidence="9">
    <location>
        <begin position="18"/>
        <end position="249"/>
    </location>
</feature>
<dbReference type="GO" id="GO:0015417">
    <property type="term" value="F:ABC-type polyamine transporter activity"/>
    <property type="evidence" value="ECO:0007669"/>
    <property type="project" value="UniProtKB-EC"/>
</dbReference>
<evidence type="ECO:0000313" key="11">
    <source>
        <dbReference type="Proteomes" id="UP000636949"/>
    </source>
</evidence>
<evidence type="ECO:0000256" key="5">
    <source>
        <dbReference type="ARBA" id="ARBA00022840"/>
    </source>
</evidence>
<evidence type="ECO:0000256" key="2">
    <source>
        <dbReference type="ARBA" id="ARBA00022475"/>
    </source>
</evidence>
<proteinExistence type="inferred from homology"/>
<evidence type="ECO:0000256" key="3">
    <source>
        <dbReference type="ARBA" id="ARBA00022519"/>
    </source>
</evidence>
<gene>
    <name evidence="10" type="primary">potG</name>
    <name evidence="8" type="synonym">potA</name>
    <name evidence="10" type="ORF">GCM10010995_12840</name>
</gene>
<keyword evidence="6 8" id="KW-1278">Translocase</keyword>
<evidence type="ECO:0000259" key="9">
    <source>
        <dbReference type="PROSITE" id="PS50893"/>
    </source>
</evidence>
<dbReference type="AlphaFoldDB" id="A0A8J3E8X9"/>
<dbReference type="GO" id="GO:0016887">
    <property type="term" value="F:ATP hydrolysis activity"/>
    <property type="evidence" value="ECO:0007669"/>
    <property type="project" value="InterPro"/>
</dbReference>
<reference evidence="10" key="2">
    <citation type="submission" date="2020-09" db="EMBL/GenBank/DDBJ databases">
        <authorList>
            <person name="Sun Q."/>
            <person name="Zhou Y."/>
        </authorList>
    </citation>
    <scope>NUCLEOTIDE SEQUENCE</scope>
    <source>
        <strain evidence="10">CGMCC 1.15758</strain>
    </source>
</reference>
<evidence type="ECO:0000256" key="7">
    <source>
        <dbReference type="ARBA" id="ARBA00023136"/>
    </source>
</evidence>
<dbReference type="GO" id="GO:0015847">
    <property type="term" value="P:putrescine transport"/>
    <property type="evidence" value="ECO:0007669"/>
    <property type="project" value="UniProtKB-ARBA"/>
</dbReference>
<dbReference type="SUPFAM" id="SSF52540">
    <property type="entry name" value="P-loop containing nucleoside triphosphate hydrolases"/>
    <property type="match status" value="1"/>
</dbReference>
<dbReference type="Gene3D" id="2.40.50.100">
    <property type="match status" value="1"/>
</dbReference>
<dbReference type="EC" id="7.6.2.11" evidence="8"/>
<dbReference type="NCBIfam" id="TIGR01187">
    <property type="entry name" value="potA"/>
    <property type="match status" value="1"/>
</dbReference>
<dbReference type="Pfam" id="PF00005">
    <property type="entry name" value="ABC_tran"/>
    <property type="match status" value="1"/>
</dbReference>
<evidence type="ECO:0000256" key="4">
    <source>
        <dbReference type="ARBA" id="ARBA00022741"/>
    </source>
</evidence>
<dbReference type="PROSITE" id="PS00211">
    <property type="entry name" value="ABC_TRANSPORTER_1"/>
    <property type="match status" value="1"/>
</dbReference>
<dbReference type="Pfam" id="PF08402">
    <property type="entry name" value="TOBE_2"/>
    <property type="match status" value="1"/>
</dbReference>
<comment type="catalytic activity">
    <reaction evidence="8">
        <text>ATP + H2O + polyamine-[polyamine-binding protein]Side 1 = ADP + phosphate + polyamineSide 2 + [polyamine-binding protein]Side 1.</text>
        <dbReference type="EC" id="7.6.2.11"/>
    </reaction>
</comment>
<dbReference type="InterPro" id="IPR050093">
    <property type="entry name" value="ABC_SmlMolc_Importer"/>
</dbReference>
<evidence type="ECO:0000256" key="6">
    <source>
        <dbReference type="ARBA" id="ARBA00022967"/>
    </source>
</evidence>
<dbReference type="FunFam" id="3.40.50.300:FF:000133">
    <property type="entry name" value="Spermidine/putrescine import ATP-binding protein PotA"/>
    <property type="match status" value="1"/>
</dbReference>
<dbReference type="PANTHER" id="PTHR42781">
    <property type="entry name" value="SPERMIDINE/PUTRESCINE IMPORT ATP-BINDING PROTEIN POTA"/>
    <property type="match status" value="1"/>
</dbReference>
<keyword evidence="5 8" id="KW-0067">ATP-binding</keyword>
<organism evidence="10 11">
    <name type="scientific">Cysteiniphilum litorale</name>
    <dbReference type="NCBI Taxonomy" id="2056700"/>
    <lineage>
        <taxon>Bacteria</taxon>
        <taxon>Pseudomonadati</taxon>
        <taxon>Pseudomonadota</taxon>
        <taxon>Gammaproteobacteria</taxon>
        <taxon>Thiotrichales</taxon>
        <taxon>Fastidiosibacteraceae</taxon>
        <taxon>Cysteiniphilum</taxon>
    </lineage>
</organism>
<dbReference type="PROSITE" id="PS50893">
    <property type="entry name" value="ABC_TRANSPORTER_2"/>
    <property type="match status" value="1"/>
</dbReference>
<evidence type="ECO:0000313" key="10">
    <source>
        <dbReference type="EMBL" id="GGF97026.1"/>
    </source>
</evidence>
<evidence type="ECO:0000256" key="1">
    <source>
        <dbReference type="ARBA" id="ARBA00022448"/>
    </source>
</evidence>
<dbReference type="SUPFAM" id="SSF50331">
    <property type="entry name" value="MOP-like"/>
    <property type="match status" value="1"/>
</dbReference>
<sequence length="380" mass="42830">MGDLCPMERTTNNKKPLISIRNLVKRFDDGHTAVDGISLDIYPKEFFALLGSSGSGKSTLLRLLAGFEQPTDGKILIDGVDMTNIPPYNRPINMMFQSYALFPHMTIEQNIMFGLKQDKLPKDEIIKRTASALKIIKMEHLAKRKPHQLSGGQRQRAALARCLAKRPKLILLDEPLSALDKNLRDQMKFELVDIQEQTGSTFIMVTHDQEEAMTMASRIGIMSEGWLEQVSPPQEVYEFPKTRFVANFIGKSAIFEGAISEINDDSSVIDSDETKCSFKLDRRIDGVEAQQIWVGLRPEKISISKTPPEDYNPSQPVNTIVGKVKDIAYMGGLSTYHVESASGKRITATDFNVERNADHPTWEDTVYLTWEPENIMVLYS</sequence>
<keyword evidence="4 8" id="KW-0547">Nucleotide-binding</keyword>
<dbReference type="GO" id="GO:0005524">
    <property type="term" value="F:ATP binding"/>
    <property type="evidence" value="ECO:0007669"/>
    <property type="project" value="UniProtKB-KW"/>
</dbReference>
<dbReference type="InterPro" id="IPR017871">
    <property type="entry name" value="ABC_transporter-like_CS"/>
</dbReference>
<keyword evidence="1 8" id="KW-0813">Transport</keyword>
<dbReference type="InterPro" id="IPR003593">
    <property type="entry name" value="AAA+_ATPase"/>
</dbReference>
<keyword evidence="11" id="KW-1185">Reference proteome</keyword>
<dbReference type="InterPro" id="IPR003439">
    <property type="entry name" value="ABC_transporter-like_ATP-bd"/>
</dbReference>
<dbReference type="Gene3D" id="3.40.50.300">
    <property type="entry name" value="P-loop containing nucleotide triphosphate hydrolases"/>
    <property type="match status" value="1"/>
</dbReference>
<keyword evidence="2 8" id="KW-1003">Cell membrane</keyword>
<keyword evidence="3" id="KW-0997">Cell inner membrane</keyword>
<dbReference type="InterPro" id="IPR008995">
    <property type="entry name" value="Mo/tungstate-bd_C_term_dom"/>
</dbReference>